<dbReference type="EMBL" id="CP046620">
    <property type="protein sequence ID" value="QHQ34413.1"/>
    <property type="molecule type" value="Genomic_DNA"/>
</dbReference>
<dbReference type="KEGG" id="amaq:GO499_04040"/>
<dbReference type="SMART" id="SM00860">
    <property type="entry name" value="SMI1_KNR4"/>
    <property type="match status" value="1"/>
</dbReference>
<dbReference type="SUPFAM" id="SSF160631">
    <property type="entry name" value="SMI1/KNR4-like"/>
    <property type="match status" value="1"/>
</dbReference>
<organism evidence="3 4">
    <name type="scientific">Algicella marina</name>
    <dbReference type="NCBI Taxonomy" id="2683284"/>
    <lineage>
        <taxon>Bacteria</taxon>
        <taxon>Pseudomonadati</taxon>
        <taxon>Pseudomonadota</taxon>
        <taxon>Alphaproteobacteria</taxon>
        <taxon>Rhodobacterales</taxon>
        <taxon>Paracoccaceae</taxon>
        <taxon>Algicella</taxon>
    </lineage>
</organism>
<dbReference type="Gene3D" id="3.40.1580.10">
    <property type="entry name" value="SMI1/KNR4-like"/>
    <property type="match status" value="1"/>
</dbReference>
<reference evidence="3 4" key="1">
    <citation type="submission" date="2019-12" db="EMBL/GenBank/DDBJ databases">
        <title>Complete genome sequence of Algicella marina strain 9Alg 56(T) isolated from the red alga Tichocarpus crinitus.</title>
        <authorList>
            <person name="Kim S.-G."/>
            <person name="Nedashkovskaya O.I."/>
        </authorList>
    </citation>
    <scope>NUCLEOTIDE SEQUENCE [LARGE SCALE GENOMIC DNA]</scope>
    <source>
        <strain evidence="3 4">9Alg 56</strain>
    </source>
</reference>
<dbReference type="AlphaFoldDB" id="A0A6P1SYH6"/>
<feature type="compositionally biased region" description="Basic and acidic residues" evidence="1">
    <location>
        <begin position="89"/>
        <end position="101"/>
    </location>
</feature>
<dbReference type="InterPro" id="IPR018958">
    <property type="entry name" value="Knr4/Smi1-like_dom"/>
</dbReference>
<dbReference type="Proteomes" id="UP000464495">
    <property type="component" value="Chromosome"/>
</dbReference>
<dbReference type="InterPro" id="IPR037883">
    <property type="entry name" value="Knr4/Smi1-like_sf"/>
</dbReference>
<evidence type="ECO:0000313" key="3">
    <source>
        <dbReference type="EMBL" id="QHQ34413.1"/>
    </source>
</evidence>
<evidence type="ECO:0000259" key="2">
    <source>
        <dbReference type="SMART" id="SM00860"/>
    </source>
</evidence>
<feature type="region of interest" description="Disordered" evidence="1">
    <location>
        <begin position="77"/>
        <end position="109"/>
    </location>
</feature>
<sequence length="240" mass="27249">MPPVSASMKIVHVSWRTDGDGCTLCREKSSICTIRHCRTTLSRLDAVWIDKKCQRMNGAKDDGWRLAKRSLQTGFHGPWRSSGLRSNRRARDPEMSTDHKPTPPSLSPDTLDLLERVFEARLPPAYRDWLATRNGQTPENRLIQFMENGRETGTTLHALYAVNAQHSYDDLWHYNAHFGQELRPWYLSIGRDDGGNQIVIALKGPNHGKILFRDHEVPLDVGLHVIAPNFDAFIAELKTG</sequence>
<dbReference type="Pfam" id="PF09346">
    <property type="entry name" value="SMI1_KNR4"/>
    <property type="match status" value="1"/>
</dbReference>
<evidence type="ECO:0000256" key="1">
    <source>
        <dbReference type="SAM" id="MobiDB-lite"/>
    </source>
</evidence>
<evidence type="ECO:0000313" key="4">
    <source>
        <dbReference type="Proteomes" id="UP000464495"/>
    </source>
</evidence>
<accession>A0A6P1SYH6</accession>
<gene>
    <name evidence="3" type="ORF">GO499_04040</name>
</gene>
<feature type="domain" description="Knr4/Smi1-like" evidence="2">
    <location>
        <begin position="105"/>
        <end position="236"/>
    </location>
</feature>
<proteinExistence type="predicted"/>
<name>A0A6P1SYH6_9RHOB</name>
<keyword evidence="4" id="KW-1185">Reference proteome</keyword>
<protein>
    <recommendedName>
        <fullName evidence="2">Knr4/Smi1-like domain-containing protein</fullName>
    </recommendedName>
</protein>